<keyword evidence="1" id="KW-1133">Transmembrane helix</keyword>
<dbReference type="Proteomes" id="UP000240493">
    <property type="component" value="Unassembled WGS sequence"/>
</dbReference>
<keyword evidence="3" id="KW-1185">Reference proteome</keyword>
<dbReference type="EMBL" id="KZ679256">
    <property type="protein sequence ID" value="PTB45935.1"/>
    <property type="molecule type" value="Genomic_DNA"/>
</dbReference>
<protein>
    <submittedName>
        <fullName evidence="2">Uncharacterized protein</fullName>
    </submittedName>
</protein>
<evidence type="ECO:0000256" key="1">
    <source>
        <dbReference type="SAM" id="Phobius"/>
    </source>
</evidence>
<reference evidence="2 3" key="1">
    <citation type="submission" date="2016-07" db="EMBL/GenBank/DDBJ databases">
        <title>Multiple horizontal gene transfer events from other fungi enriched the ability of initially mycotrophic Trichoderma (Ascomycota) to feed on dead plant biomass.</title>
        <authorList>
            <consortium name="DOE Joint Genome Institute"/>
            <person name="Aerts A."/>
            <person name="Atanasova L."/>
            <person name="Chenthamara K."/>
            <person name="Zhang J."/>
            <person name="Grujic M."/>
            <person name="Henrissat B."/>
            <person name="Kuo A."/>
            <person name="Salamov A."/>
            <person name="Lipzen A."/>
            <person name="Labutti K."/>
            <person name="Barry K."/>
            <person name="Miao Y."/>
            <person name="Rahimi M.J."/>
            <person name="Shen Q."/>
            <person name="Grigoriev I.V."/>
            <person name="Kubicek C.P."/>
            <person name="Druzhinina I.S."/>
        </authorList>
    </citation>
    <scope>NUCLEOTIDE SEQUENCE [LARGE SCALE GENOMIC DNA]</scope>
    <source>
        <strain evidence="2 3">CBS 433.97</strain>
    </source>
</reference>
<sequence length="81" mass="8947">MGLAKAVLKFIAIPIIIVVFIAFIIIFIRSKREQKKLSKHAEAETLPQFNCGPVPPPAYTLPAKPAPAVVQQGYTESYHQT</sequence>
<evidence type="ECO:0000313" key="2">
    <source>
        <dbReference type="EMBL" id="PTB45935.1"/>
    </source>
</evidence>
<feature type="transmembrane region" description="Helical" evidence="1">
    <location>
        <begin position="6"/>
        <end position="28"/>
    </location>
</feature>
<keyword evidence="1" id="KW-0472">Membrane</keyword>
<dbReference type="AlphaFoldDB" id="A0A2T3ZMA4"/>
<evidence type="ECO:0000313" key="3">
    <source>
        <dbReference type="Proteomes" id="UP000240493"/>
    </source>
</evidence>
<keyword evidence="1" id="KW-0812">Transmembrane</keyword>
<organism evidence="2 3">
    <name type="scientific">Trichoderma asperellum (strain ATCC 204424 / CBS 433.97 / NBRC 101777)</name>
    <dbReference type="NCBI Taxonomy" id="1042311"/>
    <lineage>
        <taxon>Eukaryota</taxon>
        <taxon>Fungi</taxon>
        <taxon>Dikarya</taxon>
        <taxon>Ascomycota</taxon>
        <taxon>Pezizomycotina</taxon>
        <taxon>Sordariomycetes</taxon>
        <taxon>Hypocreomycetidae</taxon>
        <taxon>Hypocreales</taxon>
        <taxon>Hypocreaceae</taxon>
        <taxon>Trichoderma</taxon>
    </lineage>
</organism>
<proteinExistence type="predicted"/>
<gene>
    <name evidence="2" type="ORF">M441DRAFT_52754</name>
</gene>
<name>A0A2T3ZMA4_TRIA4</name>
<accession>A0A2T3ZMA4</accession>